<feature type="region of interest" description="Disordered" evidence="2">
    <location>
        <begin position="341"/>
        <end position="366"/>
    </location>
</feature>
<dbReference type="Pfam" id="PF12776">
    <property type="entry name" value="Myb_DNA-bind_3"/>
    <property type="match status" value="1"/>
</dbReference>
<dbReference type="OrthoDB" id="595759at2759"/>
<feature type="region of interest" description="Disordered" evidence="2">
    <location>
        <begin position="614"/>
        <end position="644"/>
    </location>
</feature>
<feature type="region of interest" description="Disordered" evidence="2">
    <location>
        <begin position="151"/>
        <end position="235"/>
    </location>
</feature>
<feature type="compositionally biased region" description="Polar residues" evidence="2">
    <location>
        <begin position="160"/>
        <end position="171"/>
    </location>
</feature>
<name>V7B862_PHAVU</name>
<reference evidence="5" key="1">
    <citation type="journal article" date="2014" name="Nat. Genet.">
        <title>A reference genome for common bean and genome-wide analysis of dual domestications.</title>
        <authorList>
            <person name="Schmutz J."/>
            <person name="McClean P.E."/>
            <person name="Mamidi S."/>
            <person name="Wu G.A."/>
            <person name="Cannon S.B."/>
            <person name="Grimwood J."/>
            <person name="Jenkins J."/>
            <person name="Shu S."/>
            <person name="Song Q."/>
            <person name="Chavarro C."/>
            <person name="Torres-Torres M."/>
            <person name="Geffroy V."/>
            <person name="Moghaddam S.M."/>
            <person name="Gao D."/>
            <person name="Abernathy B."/>
            <person name="Barry K."/>
            <person name="Blair M."/>
            <person name="Brick M.A."/>
            <person name="Chovatia M."/>
            <person name="Gepts P."/>
            <person name="Goodstein D.M."/>
            <person name="Gonzales M."/>
            <person name="Hellsten U."/>
            <person name="Hyten D.L."/>
            <person name="Jia G."/>
            <person name="Kelly J.D."/>
            <person name="Kudrna D."/>
            <person name="Lee R."/>
            <person name="Richard M.M."/>
            <person name="Miklas P.N."/>
            <person name="Osorno J.M."/>
            <person name="Rodrigues J."/>
            <person name="Thareau V."/>
            <person name="Urrea C.A."/>
            <person name="Wang M."/>
            <person name="Yu Y."/>
            <person name="Zhang M."/>
            <person name="Wing R.A."/>
            <person name="Cregan P.B."/>
            <person name="Rokhsar D.S."/>
            <person name="Jackson S.A."/>
        </authorList>
    </citation>
    <scope>NUCLEOTIDE SEQUENCE [LARGE SCALE GENOMIC DNA]</scope>
    <source>
        <strain evidence="5">cv. G19833</strain>
    </source>
</reference>
<feature type="compositionally biased region" description="Low complexity" evidence="2">
    <location>
        <begin position="200"/>
        <end position="226"/>
    </location>
</feature>
<dbReference type="Gramene" id="ESW12636">
    <property type="protein sequence ID" value="ESW12636"/>
    <property type="gene ID" value="PHAVU_008G129400g"/>
</dbReference>
<dbReference type="eggNOG" id="ENOG502S0Q6">
    <property type="taxonomic scope" value="Eukaryota"/>
</dbReference>
<dbReference type="PANTHER" id="PTHR46929:SF4">
    <property type="entry name" value="MYB_SANT-LIKE DOMAIN-CONTAINING PROTEIN"/>
    <property type="match status" value="1"/>
</dbReference>
<evidence type="ECO:0000259" key="3">
    <source>
        <dbReference type="Pfam" id="PF12776"/>
    </source>
</evidence>
<dbReference type="InterPro" id="IPR024752">
    <property type="entry name" value="Myb/SANT-like_dom"/>
</dbReference>
<dbReference type="EMBL" id="CM002295">
    <property type="protein sequence ID" value="ESW12636.1"/>
    <property type="molecule type" value="Genomic_DNA"/>
</dbReference>
<evidence type="ECO:0000256" key="2">
    <source>
        <dbReference type="SAM" id="MobiDB-lite"/>
    </source>
</evidence>
<feature type="compositionally biased region" description="Basic residues" evidence="2">
    <location>
        <begin position="344"/>
        <end position="355"/>
    </location>
</feature>
<dbReference type="PANTHER" id="PTHR46929">
    <property type="entry name" value="EXPRESSED PROTEIN"/>
    <property type="match status" value="1"/>
</dbReference>
<evidence type="ECO:0000256" key="1">
    <source>
        <dbReference type="SAM" id="Coils"/>
    </source>
</evidence>
<evidence type="ECO:0000313" key="4">
    <source>
        <dbReference type="EMBL" id="ESW12636.1"/>
    </source>
</evidence>
<protein>
    <recommendedName>
        <fullName evidence="3">Myb/SANT-like domain-containing protein</fullName>
    </recommendedName>
</protein>
<keyword evidence="5" id="KW-1185">Reference proteome</keyword>
<evidence type="ECO:0000313" key="5">
    <source>
        <dbReference type="Proteomes" id="UP000000226"/>
    </source>
</evidence>
<feature type="domain" description="Myb/SANT-like" evidence="3">
    <location>
        <begin position="20"/>
        <end position="114"/>
    </location>
</feature>
<gene>
    <name evidence="4" type="ORF">PHAVU_008G129400g</name>
</gene>
<proteinExistence type="predicted"/>
<dbReference type="AlphaFoldDB" id="V7B862"/>
<accession>V7B862</accession>
<organism evidence="4 5">
    <name type="scientific">Phaseolus vulgaris</name>
    <name type="common">Kidney bean</name>
    <name type="synonym">French bean</name>
    <dbReference type="NCBI Taxonomy" id="3885"/>
    <lineage>
        <taxon>Eukaryota</taxon>
        <taxon>Viridiplantae</taxon>
        <taxon>Streptophyta</taxon>
        <taxon>Embryophyta</taxon>
        <taxon>Tracheophyta</taxon>
        <taxon>Spermatophyta</taxon>
        <taxon>Magnoliopsida</taxon>
        <taxon>eudicotyledons</taxon>
        <taxon>Gunneridae</taxon>
        <taxon>Pentapetalae</taxon>
        <taxon>rosids</taxon>
        <taxon>fabids</taxon>
        <taxon>Fabales</taxon>
        <taxon>Fabaceae</taxon>
        <taxon>Papilionoideae</taxon>
        <taxon>50 kb inversion clade</taxon>
        <taxon>NPAAA clade</taxon>
        <taxon>indigoferoid/millettioid clade</taxon>
        <taxon>Phaseoleae</taxon>
        <taxon>Phaseolus</taxon>
    </lineage>
</organism>
<dbReference type="Proteomes" id="UP000000226">
    <property type="component" value="Chromosome 8"/>
</dbReference>
<sequence length="685" mass="78677">MDRGKNVASNSSGSYREFTKWTTEMDLILLNAMIDEVRKGCRIDGSWTTQGYTNIVMALNEAGLSGIKKNNVKNRQKSLKDRWREIHDLFGGLSGFAWNQTTKLFESEDEVWSELIKAKPSAAKWRFNHIHHYDLMEELWSNDRATGSRVRTAHDINSPPDMTNFSVNLGENNMDYIPEQPNFEEADDYVPRSPSPQFQSSDTPSDTPSNTPSMPSAGSAGTSSSRGSKRKGPTMDDIDEQFAMLNTNLQQCVSSMKDGNENASQLVNIARAQATTAQDIAAEIRRRNDLYVEHVHHHRRHASYQYSESDIWAMLVELNIQDEQLMDQCYEFLCDHPGRMASSSHKRNRTRKGKSPARDVDVPPPPTRIPEVLDYSRYFSTRRQMVVFEKNFHARAVLPPKVMHTPFFVGPGFEFQNLMNWQGLQPFLGINLPYYEDLVRVFYTNAKFTPVGHLAIEICGKMIHIKEIDWMTIAHLQYDGLKLTPGTIPEELNFDRGLALSSMIREDVEGENLKNVGSLKMNDRLLHYTWVHILCPRGNNYAQLLNEDIFKMWLIKNNMPLPYANLITRILQVYGFDLSKEQAIMLGWNHYFGKKSMTKLNIFQVNGIWQLGRPHHAHEEDDEEDELPAQDVEGGQPEEANSTQRELLTQILSGIQNINTRIDRVDQRMDRIEDTLSDIRRHQGH</sequence>
<feature type="coiled-coil region" evidence="1">
    <location>
        <begin position="655"/>
        <end position="682"/>
    </location>
</feature>
<keyword evidence="1" id="KW-0175">Coiled coil</keyword>